<dbReference type="Proteomes" id="UP000654075">
    <property type="component" value="Unassembled WGS sequence"/>
</dbReference>
<dbReference type="EMBL" id="CAJNNV010032871">
    <property type="protein sequence ID" value="CAE8641265.1"/>
    <property type="molecule type" value="Genomic_DNA"/>
</dbReference>
<feature type="transmembrane region" description="Helical" evidence="1">
    <location>
        <begin position="480"/>
        <end position="498"/>
    </location>
</feature>
<accession>A0A813HSE2</accession>
<protein>
    <submittedName>
        <fullName evidence="2">Uncharacterized protein</fullName>
    </submittedName>
</protein>
<reference evidence="2" key="1">
    <citation type="submission" date="2021-02" db="EMBL/GenBank/DDBJ databases">
        <authorList>
            <person name="Dougan E. K."/>
            <person name="Rhodes N."/>
            <person name="Thang M."/>
            <person name="Chan C."/>
        </authorList>
    </citation>
    <scope>NUCLEOTIDE SEQUENCE</scope>
</reference>
<keyword evidence="1" id="KW-1133">Transmembrane helix</keyword>
<evidence type="ECO:0000313" key="2">
    <source>
        <dbReference type="EMBL" id="CAE8641265.1"/>
    </source>
</evidence>
<keyword evidence="1" id="KW-0812">Transmembrane</keyword>
<proteinExistence type="predicted"/>
<gene>
    <name evidence="2" type="ORF">PGLA1383_LOCUS55965</name>
</gene>
<feature type="transmembrane region" description="Helical" evidence="1">
    <location>
        <begin position="642"/>
        <end position="660"/>
    </location>
</feature>
<dbReference type="AlphaFoldDB" id="A0A813HSE2"/>
<name>A0A813HSE2_POLGL</name>
<feature type="transmembrane region" description="Helical" evidence="1">
    <location>
        <begin position="717"/>
        <end position="739"/>
    </location>
</feature>
<feature type="transmembrane region" description="Helical" evidence="1">
    <location>
        <begin position="672"/>
        <end position="696"/>
    </location>
</feature>
<evidence type="ECO:0000313" key="3">
    <source>
        <dbReference type="Proteomes" id="UP000654075"/>
    </source>
</evidence>
<feature type="transmembrane region" description="Helical" evidence="1">
    <location>
        <begin position="518"/>
        <end position="539"/>
    </location>
</feature>
<sequence length="763" mass="85692">YSTLVPAGSDSVQSQGFPMDSYMTSYQPRVSAVNLLEAPSEQSGLIQSIKWYVYCFSFLPVVICVSFVFLAKGSEELDNLEFHKGIQTPHPRVFLLSTVILLLLTAFFCSVFQVEMDINHKFWESLCGMRDFLLSLRETKAKSVGLAERPKIDACPGSSLWGTVSHMDKTSTLIPDNINNANALVAYYLGYANLDYHGCRPDKQEPERKSSWDTIRSYVLWWLSCCDRQRRNLLLPYWEAPIAKGKLPTHIKEVEAKLKHVHFGHIVGLEQEVSDTGSYRGRDVDYVIAHIIARKIKVQEHHELGMLKLIEYSRMRQKYSGGLGFCDPPGYGVLKFSVVDLEAENEPDGNNIAALKAELHGDGRKKLKFDSTEDREVIEHIVDLAFSRQTGFASYQSCEFKDLKLAAKANENGIVVLLDPSRNLEVADEVDGNTYTMSYGKFAGKKYQVFCHDLSAPPLRLASDAELFSFNYAIHSDSSFLLWSGFLHLATKAMSYAFLGYLVHHLIWDTDVAGDERISLVVTCALMGLVYLVDVLFCFEKLDSGSEVSKAEQEMLSVADGQSEFTDVESMLSGPRPVFMDSWLALSAACDAVGLHFVSALCNNLGFQGARFLLDGNVSNKRFVGVERKFHVHKWNAKLERIAMDILSSIVIALLMVMFRRTNFVGINHRSLLSDVIVFTILALLPIADMIVKLVTTKYMWDYGLAREEEKKGHLAFWFYHAQLVSTVVLVAVYVTMLVDLYLGTVFGLRTVEEAIVVLINGA</sequence>
<keyword evidence="3" id="KW-1185">Reference proteome</keyword>
<evidence type="ECO:0000256" key="1">
    <source>
        <dbReference type="SAM" id="Phobius"/>
    </source>
</evidence>
<feature type="transmembrane region" description="Helical" evidence="1">
    <location>
        <begin position="51"/>
        <end position="71"/>
    </location>
</feature>
<keyword evidence="1" id="KW-0472">Membrane</keyword>
<feature type="transmembrane region" description="Helical" evidence="1">
    <location>
        <begin position="91"/>
        <end position="112"/>
    </location>
</feature>
<organism evidence="2 3">
    <name type="scientific">Polarella glacialis</name>
    <name type="common">Dinoflagellate</name>
    <dbReference type="NCBI Taxonomy" id="89957"/>
    <lineage>
        <taxon>Eukaryota</taxon>
        <taxon>Sar</taxon>
        <taxon>Alveolata</taxon>
        <taxon>Dinophyceae</taxon>
        <taxon>Suessiales</taxon>
        <taxon>Suessiaceae</taxon>
        <taxon>Polarella</taxon>
    </lineage>
</organism>
<comment type="caution">
    <text evidence="2">The sequence shown here is derived from an EMBL/GenBank/DDBJ whole genome shotgun (WGS) entry which is preliminary data.</text>
</comment>
<feature type="non-terminal residue" evidence="2">
    <location>
        <position position="1"/>
    </location>
</feature>